<gene>
    <name evidence="1" type="ORF">A8C56_15305</name>
</gene>
<dbReference type="STRING" id="1176587.A8C56_15305"/>
<name>A0A1A9I4B3_9BACT</name>
<reference evidence="1 2" key="1">
    <citation type="submission" date="2016-05" db="EMBL/GenBank/DDBJ databases">
        <title>Niabella ginsenosidivorans BS26 whole genome sequencing.</title>
        <authorList>
            <person name="Im W.T."/>
            <person name="Siddiqi M.Z."/>
        </authorList>
    </citation>
    <scope>NUCLEOTIDE SEQUENCE [LARGE SCALE GENOMIC DNA]</scope>
    <source>
        <strain evidence="1 2">BS26</strain>
    </source>
</reference>
<dbReference type="InterPro" id="IPR014942">
    <property type="entry name" value="AbiEii"/>
</dbReference>
<dbReference type="Pfam" id="PF08843">
    <property type="entry name" value="AbiEii"/>
    <property type="match status" value="1"/>
</dbReference>
<dbReference type="Proteomes" id="UP000077667">
    <property type="component" value="Chromosome"/>
</dbReference>
<dbReference type="KEGG" id="nia:A8C56_15305"/>
<dbReference type="AlphaFoldDB" id="A0A1A9I4B3"/>
<protein>
    <recommendedName>
        <fullName evidence="3">Nucleotidyltransferase</fullName>
    </recommendedName>
</protein>
<accession>A0A1A9I4B3</accession>
<evidence type="ECO:0000313" key="2">
    <source>
        <dbReference type="Proteomes" id="UP000077667"/>
    </source>
</evidence>
<organism evidence="1 2">
    <name type="scientific">Niabella ginsenosidivorans</name>
    <dbReference type="NCBI Taxonomy" id="1176587"/>
    <lineage>
        <taxon>Bacteria</taxon>
        <taxon>Pseudomonadati</taxon>
        <taxon>Bacteroidota</taxon>
        <taxon>Chitinophagia</taxon>
        <taxon>Chitinophagales</taxon>
        <taxon>Chitinophagaceae</taxon>
        <taxon>Niabella</taxon>
    </lineage>
</organism>
<keyword evidence="2" id="KW-1185">Reference proteome</keyword>
<evidence type="ECO:0000313" key="1">
    <source>
        <dbReference type="EMBL" id="ANH82155.1"/>
    </source>
</evidence>
<dbReference type="EMBL" id="CP015772">
    <property type="protein sequence ID" value="ANH82155.1"/>
    <property type="molecule type" value="Genomic_DNA"/>
</dbReference>
<sequence>MHLEMLNNFILVGGTALSLKNGHRKSIDLDLFSDTDFDNQQLKDKLTEIFTTFRFTSSNAAPEVFAYIDEVKVDFVKYRYHKRIRLMSSEDIAAMKIFALMQRAKKKGFYDLSLLLDIFETEK</sequence>
<evidence type="ECO:0008006" key="3">
    <source>
        <dbReference type="Google" id="ProtNLM"/>
    </source>
</evidence>
<proteinExistence type="predicted"/>